<dbReference type="PANTHER" id="PTHR30347:SF1">
    <property type="entry name" value="MECHANOSENSITIVE CHANNEL MSCK"/>
    <property type="match status" value="1"/>
</dbReference>
<dbReference type="KEGG" id="mbac:BN1209_0269"/>
<evidence type="ECO:0000256" key="4">
    <source>
        <dbReference type="ARBA" id="ARBA00022692"/>
    </source>
</evidence>
<keyword evidence="3" id="KW-1003">Cell membrane</keyword>
<dbReference type="STRING" id="1581680.BN1209_0269"/>
<comment type="subcellular location">
    <subcellularLocation>
        <location evidence="1">Cell membrane</location>
        <topology evidence="1">Multi-pass membrane protein</topology>
    </subcellularLocation>
</comment>
<dbReference type="InterPro" id="IPR011066">
    <property type="entry name" value="MscS_channel_C_sf"/>
</dbReference>
<dbReference type="HOGENOM" id="CLU_037945_9_0_4"/>
<evidence type="ECO:0000256" key="3">
    <source>
        <dbReference type="ARBA" id="ARBA00022475"/>
    </source>
</evidence>
<evidence type="ECO:0000259" key="9">
    <source>
        <dbReference type="Pfam" id="PF21082"/>
    </source>
</evidence>
<feature type="domain" description="Mechanosensitive ion channel transmembrane helices 2/3" evidence="10">
    <location>
        <begin position="208"/>
        <end position="249"/>
    </location>
</feature>
<dbReference type="SUPFAM" id="SSF50182">
    <property type="entry name" value="Sm-like ribonucleoproteins"/>
    <property type="match status" value="1"/>
</dbReference>
<comment type="similarity">
    <text evidence="2">Belongs to the MscS (TC 1.A.23) family.</text>
</comment>
<keyword evidence="12" id="KW-1185">Reference proteome</keyword>
<feature type="transmembrane region" description="Helical" evidence="7">
    <location>
        <begin position="87"/>
        <end position="109"/>
    </location>
</feature>
<evidence type="ECO:0000256" key="6">
    <source>
        <dbReference type="ARBA" id="ARBA00023136"/>
    </source>
</evidence>
<evidence type="ECO:0000256" key="5">
    <source>
        <dbReference type="ARBA" id="ARBA00022989"/>
    </source>
</evidence>
<keyword evidence="6 7" id="KW-0472">Membrane</keyword>
<sequence>MNTEMQLIWRELIDDLPKAIMLWQFVVIGAGVASAWLLSGLLRAYVMSHAPEGWKVGIGGFNRVLFPLSSLVFIYIGKYILVQWQHVSLLILSINLLWAMAAIRLSVYGMRYIFTEGGWMRTMEHVISKAIWVVLALHLSGFWSPILSFLEEISFSVGKTHLNVLMLIQGVLTILITLFVSLSLSRMIENKMMRADKIDINVRVVLSKLIRIAFAVIAVLLALSTVGIDITLLSVFGGALGVGLGFGLQKIASNYLSGFIILLDDSMHIGDVVTVDLHYGVVSELRFRYMVLRKLDGTEVVIPHETLMTTAVINHTHTERKARIAMPIQVSYEGDLEFAMALMKGSANAHPRVLETPLPDVHIKGFGESGIDLSLVFWIPDPEEGSSALQSEIYLDVWRQFKKHGVVVPYPQREVRMLSTPEAQAVVRAESIVEEAKPSIRNWDDVI</sequence>
<organism evidence="11 12">
    <name type="scientific">Candidatus Methylopumilus turicensis</name>
    <dbReference type="NCBI Taxonomy" id="1581680"/>
    <lineage>
        <taxon>Bacteria</taxon>
        <taxon>Pseudomonadati</taxon>
        <taxon>Pseudomonadota</taxon>
        <taxon>Betaproteobacteria</taxon>
        <taxon>Nitrosomonadales</taxon>
        <taxon>Methylophilaceae</taxon>
        <taxon>Candidatus Methylopumilus</taxon>
    </lineage>
</organism>
<dbReference type="SUPFAM" id="SSF82861">
    <property type="entry name" value="Mechanosensitive channel protein MscS (YggB), transmembrane region"/>
    <property type="match status" value="1"/>
</dbReference>
<dbReference type="Gene3D" id="3.30.70.100">
    <property type="match status" value="1"/>
</dbReference>
<dbReference type="PANTHER" id="PTHR30347">
    <property type="entry name" value="POTASSIUM CHANNEL RELATED"/>
    <property type="match status" value="1"/>
</dbReference>
<dbReference type="AlphaFoldDB" id="A0A0B7IST3"/>
<evidence type="ECO:0000313" key="12">
    <source>
        <dbReference type="Proteomes" id="UP000056322"/>
    </source>
</evidence>
<dbReference type="InterPro" id="IPR049278">
    <property type="entry name" value="MS_channel_C"/>
</dbReference>
<feature type="domain" description="Mechanosensitive ion channel MscS C-terminal" evidence="9">
    <location>
        <begin position="325"/>
        <end position="406"/>
    </location>
</feature>
<dbReference type="InterPro" id="IPR049142">
    <property type="entry name" value="MS_channel_1st"/>
</dbReference>
<feature type="domain" description="Mechanosensitive ion channel MscS" evidence="8">
    <location>
        <begin position="251"/>
        <end position="317"/>
    </location>
</feature>
<dbReference type="EMBL" id="LN794158">
    <property type="protein sequence ID" value="CEN55323.1"/>
    <property type="molecule type" value="Genomic_DNA"/>
</dbReference>
<dbReference type="GO" id="GO:0008381">
    <property type="term" value="F:mechanosensitive monoatomic ion channel activity"/>
    <property type="evidence" value="ECO:0007669"/>
    <property type="project" value="UniProtKB-ARBA"/>
</dbReference>
<dbReference type="SUPFAM" id="SSF82689">
    <property type="entry name" value="Mechanosensitive channel protein MscS (YggB), C-terminal domain"/>
    <property type="match status" value="1"/>
</dbReference>
<dbReference type="InterPro" id="IPR023408">
    <property type="entry name" value="MscS_beta-dom_sf"/>
</dbReference>
<protein>
    <submittedName>
        <fullName evidence="11">MscS Mechanosensitive ion channel</fullName>
    </submittedName>
</protein>
<dbReference type="InterPro" id="IPR006685">
    <property type="entry name" value="MscS_channel_2nd"/>
</dbReference>
<proteinExistence type="inferred from homology"/>
<feature type="transmembrane region" description="Helical" evidence="7">
    <location>
        <begin position="205"/>
        <end position="224"/>
    </location>
</feature>
<dbReference type="Gene3D" id="2.30.30.60">
    <property type="match status" value="1"/>
</dbReference>
<feature type="transmembrane region" description="Helical" evidence="7">
    <location>
        <begin position="130"/>
        <end position="150"/>
    </location>
</feature>
<dbReference type="Proteomes" id="UP000056322">
    <property type="component" value="Chromosome 1"/>
</dbReference>
<dbReference type="InterPro" id="IPR010920">
    <property type="entry name" value="LSM_dom_sf"/>
</dbReference>
<name>A0A0B7IST3_9PROT</name>
<evidence type="ECO:0000256" key="2">
    <source>
        <dbReference type="ARBA" id="ARBA00008017"/>
    </source>
</evidence>
<evidence type="ECO:0000313" key="11">
    <source>
        <dbReference type="EMBL" id="CEN55323.1"/>
    </source>
</evidence>
<dbReference type="Pfam" id="PF21088">
    <property type="entry name" value="MS_channel_1st"/>
    <property type="match status" value="1"/>
</dbReference>
<dbReference type="Pfam" id="PF00924">
    <property type="entry name" value="MS_channel_2nd"/>
    <property type="match status" value="1"/>
</dbReference>
<accession>A0A0B7IST3</accession>
<evidence type="ECO:0000256" key="1">
    <source>
        <dbReference type="ARBA" id="ARBA00004651"/>
    </source>
</evidence>
<keyword evidence="5 7" id="KW-1133">Transmembrane helix</keyword>
<dbReference type="InterPro" id="IPR011014">
    <property type="entry name" value="MscS_channel_TM-2"/>
</dbReference>
<dbReference type="OrthoDB" id="9809206at2"/>
<gene>
    <name evidence="11" type="ORF">BN1209_0269</name>
</gene>
<dbReference type="InterPro" id="IPR052702">
    <property type="entry name" value="MscS-like_channel"/>
</dbReference>
<reference evidence="12" key="1">
    <citation type="submission" date="2014-12" db="EMBL/GenBank/DDBJ databases">
        <authorList>
            <person name="Salcher M.M."/>
        </authorList>
    </citation>
    <scope>NUCLEOTIDE SEQUENCE [LARGE SCALE GENOMIC DNA]</scope>
    <source>
        <strain evidence="12">MMS-10A-171</strain>
    </source>
</reference>
<feature type="transmembrane region" description="Helical" evidence="7">
    <location>
        <begin position="162"/>
        <end position="184"/>
    </location>
</feature>
<evidence type="ECO:0000259" key="10">
    <source>
        <dbReference type="Pfam" id="PF21088"/>
    </source>
</evidence>
<dbReference type="Pfam" id="PF21082">
    <property type="entry name" value="MS_channel_3rd"/>
    <property type="match status" value="1"/>
</dbReference>
<dbReference type="GO" id="GO:0005886">
    <property type="term" value="C:plasma membrane"/>
    <property type="evidence" value="ECO:0007669"/>
    <property type="project" value="UniProtKB-SubCell"/>
</dbReference>
<dbReference type="Gene3D" id="1.10.287.1260">
    <property type="match status" value="1"/>
</dbReference>
<evidence type="ECO:0000259" key="8">
    <source>
        <dbReference type="Pfam" id="PF00924"/>
    </source>
</evidence>
<keyword evidence="4 7" id="KW-0812">Transmembrane</keyword>
<feature type="transmembrane region" description="Helical" evidence="7">
    <location>
        <begin position="63"/>
        <end position="81"/>
    </location>
</feature>
<feature type="transmembrane region" description="Helical" evidence="7">
    <location>
        <begin position="230"/>
        <end position="248"/>
    </location>
</feature>
<feature type="transmembrane region" description="Helical" evidence="7">
    <location>
        <begin position="20"/>
        <end position="42"/>
    </location>
</feature>
<evidence type="ECO:0000256" key="7">
    <source>
        <dbReference type="SAM" id="Phobius"/>
    </source>
</evidence>